<dbReference type="EMBL" id="JARJCW010000032">
    <property type="protein sequence ID" value="KAJ7208984.1"/>
    <property type="molecule type" value="Genomic_DNA"/>
</dbReference>
<evidence type="ECO:0000313" key="2">
    <source>
        <dbReference type="EMBL" id="KAJ7208984.1"/>
    </source>
</evidence>
<proteinExistence type="predicted"/>
<evidence type="ECO:0000313" key="3">
    <source>
        <dbReference type="Proteomes" id="UP001219525"/>
    </source>
</evidence>
<protein>
    <submittedName>
        <fullName evidence="2">Uncharacterized protein</fullName>
    </submittedName>
</protein>
<evidence type="ECO:0000256" key="1">
    <source>
        <dbReference type="SAM" id="MobiDB-lite"/>
    </source>
</evidence>
<sequence length="220" mass="24194">MAESHSPGYADLSAQAEDHQTGKPESHSTALSPTGILQSGKMGLGHQKWDSAIKSGTGRVPVPSFSLLLTKSLDCHEDCRIEYLRVGGDVWQALIHVAPSFRWISYSSDQLISAIAENPPRRPSRPSFDGSQRTGAEALLQRGSTGERYYTRRALTQIKFPLEGTVSKNNVDNLEGRYDSFPFGTFSSDAHNLTRSCLLGERPRIRSFREVALPTCTNIG</sequence>
<feature type="region of interest" description="Disordered" evidence="1">
    <location>
        <begin position="1"/>
        <end position="37"/>
    </location>
</feature>
<name>A0AAD6YEJ2_9AGAR</name>
<dbReference type="AlphaFoldDB" id="A0AAD6YEJ2"/>
<dbReference type="Proteomes" id="UP001219525">
    <property type="component" value="Unassembled WGS sequence"/>
</dbReference>
<reference evidence="2" key="1">
    <citation type="submission" date="2023-03" db="EMBL/GenBank/DDBJ databases">
        <title>Massive genome expansion in bonnet fungi (Mycena s.s.) driven by repeated elements and novel gene families across ecological guilds.</title>
        <authorList>
            <consortium name="Lawrence Berkeley National Laboratory"/>
            <person name="Harder C.B."/>
            <person name="Miyauchi S."/>
            <person name="Viragh M."/>
            <person name="Kuo A."/>
            <person name="Thoen E."/>
            <person name="Andreopoulos B."/>
            <person name="Lu D."/>
            <person name="Skrede I."/>
            <person name="Drula E."/>
            <person name="Henrissat B."/>
            <person name="Morin E."/>
            <person name="Kohler A."/>
            <person name="Barry K."/>
            <person name="LaButti K."/>
            <person name="Morin E."/>
            <person name="Salamov A."/>
            <person name="Lipzen A."/>
            <person name="Mereny Z."/>
            <person name="Hegedus B."/>
            <person name="Baldrian P."/>
            <person name="Stursova M."/>
            <person name="Weitz H."/>
            <person name="Taylor A."/>
            <person name="Grigoriev I.V."/>
            <person name="Nagy L.G."/>
            <person name="Martin F."/>
            <person name="Kauserud H."/>
        </authorList>
    </citation>
    <scope>NUCLEOTIDE SEQUENCE</scope>
    <source>
        <strain evidence="2">9144</strain>
    </source>
</reference>
<feature type="compositionally biased region" description="Basic and acidic residues" evidence="1">
    <location>
        <begin position="16"/>
        <end position="26"/>
    </location>
</feature>
<gene>
    <name evidence="2" type="ORF">GGX14DRAFT_395612</name>
</gene>
<organism evidence="2 3">
    <name type="scientific">Mycena pura</name>
    <dbReference type="NCBI Taxonomy" id="153505"/>
    <lineage>
        <taxon>Eukaryota</taxon>
        <taxon>Fungi</taxon>
        <taxon>Dikarya</taxon>
        <taxon>Basidiomycota</taxon>
        <taxon>Agaricomycotina</taxon>
        <taxon>Agaricomycetes</taxon>
        <taxon>Agaricomycetidae</taxon>
        <taxon>Agaricales</taxon>
        <taxon>Marasmiineae</taxon>
        <taxon>Mycenaceae</taxon>
        <taxon>Mycena</taxon>
    </lineage>
</organism>
<comment type="caution">
    <text evidence="2">The sequence shown here is derived from an EMBL/GenBank/DDBJ whole genome shotgun (WGS) entry which is preliminary data.</text>
</comment>
<accession>A0AAD6YEJ2</accession>
<feature type="compositionally biased region" description="Polar residues" evidence="1">
    <location>
        <begin position="27"/>
        <end position="37"/>
    </location>
</feature>
<keyword evidence="3" id="KW-1185">Reference proteome</keyword>